<dbReference type="PROSITE" id="PS51257">
    <property type="entry name" value="PROKAR_LIPOPROTEIN"/>
    <property type="match status" value="1"/>
</dbReference>
<sequence>MAKLAKKIPSWEKGRCYMARIFFVILFFLLTGCAHTLPEMAFKDPVQAISIPDAVTLEKQGIKSLTMVLVKFNPGLLVEDSGVGGMWPLETRKPSGEIVKGFIFGNFASNQDEFGNFLFPGIIYASLGELQEAKSLYFSRLGQKCFSLSGKKIEDYRPDKYLDDEELFQKHGMTFVALDEFWKQYLEENFKSPPAGFTCVRAMTLEEYKDLLDRSMKSFPKMPDGEIRATLLDMENFRGPAVENPEITAGEKFWGNFNLGIPYSPESLAWMLGGGTLNGLIAVGRDGNKGYYLSADVKRGDLSWLAERLCRIYTEKLKNQEIAHRQKIKLLLETLLKNGVKEEQIRKILPLIQK</sequence>
<dbReference type="EMBL" id="PCWW01000010">
    <property type="protein sequence ID" value="PIR13928.1"/>
    <property type="molecule type" value="Genomic_DNA"/>
</dbReference>
<name>A0A2M6KA13_9BACT</name>
<gene>
    <name evidence="1" type="ORF">COV49_00565</name>
</gene>
<dbReference type="AlphaFoldDB" id="A0A2M6KA13"/>
<proteinExistence type="predicted"/>
<comment type="caution">
    <text evidence="1">The sequence shown here is derived from an EMBL/GenBank/DDBJ whole genome shotgun (WGS) entry which is preliminary data.</text>
</comment>
<dbReference type="Proteomes" id="UP000230869">
    <property type="component" value="Unassembled WGS sequence"/>
</dbReference>
<evidence type="ECO:0000313" key="1">
    <source>
        <dbReference type="EMBL" id="PIR13928.1"/>
    </source>
</evidence>
<reference evidence="1 2" key="1">
    <citation type="submission" date="2017-09" db="EMBL/GenBank/DDBJ databases">
        <title>Depth-based differentiation of microbial function through sediment-hosted aquifers and enrichment of novel symbionts in the deep terrestrial subsurface.</title>
        <authorList>
            <person name="Probst A.J."/>
            <person name="Ladd B."/>
            <person name="Jarett J.K."/>
            <person name="Geller-Mcgrath D.E."/>
            <person name="Sieber C.M."/>
            <person name="Emerson J.B."/>
            <person name="Anantharaman K."/>
            <person name="Thomas B.C."/>
            <person name="Malmstrom R."/>
            <person name="Stieglmeier M."/>
            <person name="Klingl A."/>
            <person name="Woyke T."/>
            <person name="Ryan C.M."/>
            <person name="Banfield J.F."/>
        </authorList>
    </citation>
    <scope>NUCLEOTIDE SEQUENCE [LARGE SCALE GENOMIC DNA]</scope>
    <source>
        <strain evidence="1">CG11_big_fil_rev_8_21_14_0_20_39_10</strain>
    </source>
</reference>
<protein>
    <submittedName>
        <fullName evidence="1">Uncharacterized protein</fullName>
    </submittedName>
</protein>
<accession>A0A2M6KA13</accession>
<evidence type="ECO:0000313" key="2">
    <source>
        <dbReference type="Proteomes" id="UP000230869"/>
    </source>
</evidence>
<organism evidence="1 2">
    <name type="scientific">Candidatus Falkowbacteria bacterium CG11_big_fil_rev_8_21_14_0_20_39_10</name>
    <dbReference type="NCBI Taxonomy" id="1974570"/>
    <lineage>
        <taxon>Bacteria</taxon>
        <taxon>Candidatus Falkowiibacteriota</taxon>
    </lineage>
</organism>